<organism evidence="6 7">
    <name type="scientific">Candidatus Marsarchaeota G2 archaeon OSP_D</name>
    <dbReference type="NCBI Taxonomy" id="1978157"/>
    <lineage>
        <taxon>Archaea</taxon>
        <taxon>Candidatus Marsarchaeota</taxon>
        <taxon>Candidatus Marsarchaeota group 2</taxon>
    </lineage>
</organism>
<keyword evidence="4" id="KW-0411">Iron-sulfur</keyword>
<gene>
    <name evidence="6" type="ORF">B9Q03_07310</name>
</gene>
<proteinExistence type="predicted"/>
<evidence type="ECO:0000313" key="7">
    <source>
        <dbReference type="Proteomes" id="UP000240322"/>
    </source>
</evidence>
<reference evidence="6 7" key="1">
    <citation type="submission" date="2017-04" db="EMBL/GenBank/DDBJ databases">
        <title>Novel microbial lineages endemic to geothermal iron-oxide mats fill important gaps in the evolutionary history of Archaea.</title>
        <authorList>
            <person name="Jay Z.J."/>
            <person name="Beam J.P."/>
            <person name="Dlakic M."/>
            <person name="Rusch D.B."/>
            <person name="Kozubal M.A."/>
            <person name="Inskeep W.P."/>
        </authorList>
    </citation>
    <scope>NUCLEOTIDE SEQUENCE [LARGE SCALE GENOMIC DNA]</scope>
    <source>
        <strain evidence="6">OSP_D</strain>
    </source>
</reference>
<evidence type="ECO:0000259" key="5">
    <source>
        <dbReference type="SMART" id="SM00704"/>
    </source>
</evidence>
<dbReference type="GO" id="GO:0005737">
    <property type="term" value="C:cytoplasm"/>
    <property type="evidence" value="ECO:0007669"/>
    <property type="project" value="UniProtKB-ARBA"/>
</dbReference>
<evidence type="ECO:0000313" key="6">
    <source>
        <dbReference type="EMBL" id="PSN90237.1"/>
    </source>
</evidence>
<keyword evidence="2" id="KW-0479">Metal-binding</keyword>
<keyword evidence="3" id="KW-0408">Iron</keyword>
<dbReference type="InterPro" id="IPR018967">
    <property type="entry name" value="FeS-contain_CDGSH-typ"/>
</dbReference>
<evidence type="ECO:0000256" key="1">
    <source>
        <dbReference type="ARBA" id="ARBA00022714"/>
    </source>
</evidence>
<dbReference type="EMBL" id="NEXE01000068">
    <property type="protein sequence ID" value="PSN90237.1"/>
    <property type="molecule type" value="Genomic_DNA"/>
</dbReference>
<dbReference type="AlphaFoldDB" id="A0A2R6AV51"/>
<accession>A0A2R6AV51</accession>
<evidence type="ECO:0000256" key="4">
    <source>
        <dbReference type="ARBA" id="ARBA00023014"/>
    </source>
</evidence>
<dbReference type="GO" id="GO:0051537">
    <property type="term" value="F:2 iron, 2 sulfur cluster binding"/>
    <property type="evidence" value="ECO:0007669"/>
    <property type="project" value="UniProtKB-KW"/>
</dbReference>
<sequence length="57" mass="5972">MPEVVVRSTENGPNLVVLDGKVVAALCRCGGSSKKPYCDGTHRKNGFQAAAAEVKVL</sequence>
<dbReference type="SMART" id="SM00704">
    <property type="entry name" value="ZnF_CDGSH"/>
    <property type="match status" value="1"/>
</dbReference>
<keyword evidence="1" id="KW-0001">2Fe-2S</keyword>
<evidence type="ECO:0000256" key="3">
    <source>
        <dbReference type="ARBA" id="ARBA00023004"/>
    </source>
</evidence>
<protein>
    <recommendedName>
        <fullName evidence="5">Iron-binding zinc finger CDGSH type domain-containing protein</fullName>
    </recommendedName>
</protein>
<comment type="caution">
    <text evidence="6">The sequence shown here is derived from an EMBL/GenBank/DDBJ whole genome shotgun (WGS) entry which is preliminary data.</text>
</comment>
<feature type="domain" description="Iron-binding zinc finger CDGSH type" evidence="5">
    <location>
        <begin position="11"/>
        <end position="48"/>
    </location>
</feature>
<dbReference type="Proteomes" id="UP000240322">
    <property type="component" value="Unassembled WGS sequence"/>
</dbReference>
<name>A0A2R6AV51_9ARCH</name>
<dbReference type="GO" id="GO:0046872">
    <property type="term" value="F:metal ion binding"/>
    <property type="evidence" value="ECO:0007669"/>
    <property type="project" value="UniProtKB-KW"/>
</dbReference>
<dbReference type="Gene3D" id="3.40.5.90">
    <property type="entry name" value="CDGSH iron-sulfur domain, mitoNEET-type"/>
    <property type="match status" value="1"/>
</dbReference>
<dbReference type="Pfam" id="PF09360">
    <property type="entry name" value="zf-CDGSH"/>
    <property type="match status" value="1"/>
</dbReference>
<evidence type="ECO:0000256" key="2">
    <source>
        <dbReference type="ARBA" id="ARBA00022723"/>
    </source>
</evidence>
<dbReference type="InterPro" id="IPR042216">
    <property type="entry name" value="MitoNEET_CISD"/>
</dbReference>